<evidence type="ECO:0000313" key="1">
    <source>
        <dbReference type="EMBL" id="JAD50459.1"/>
    </source>
</evidence>
<dbReference type="EMBL" id="GBRH01247436">
    <property type="protein sequence ID" value="JAD50459.1"/>
    <property type="molecule type" value="Transcribed_RNA"/>
</dbReference>
<protein>
    <submittedName>
        <fullName evidence="1">Uncharacterized protein</fullName>
    </submittedName>
</protein>
<organism evidence="1">
    <name type="scientific">Arundo donax</name>
    <name type="common">Giant reed</name>
    <name type="synonym">Donax arundinaceus</name>
    <dbReference type="NCBI Taxonomy" id="35708"/>
    <lineage>
        <taxon>Eukaryota</taxon>
        <taxon>Viridiplantae</taxon>
        <taxon>Streptophyta</taxon>
        <taxon>Embryophyta</taxon>
        <taxon>Tracheophyta</taxon>
        <taxon>Spermatophyta</taxon>
        <taxon>Magnoliopsida</taxon>
        <taxon>Liliopsida</taxon>
        <taxon>Poales</taxon>
        <taxon>Poaceae</taxon>
        <taxon>PACMAD clade</taxon>
        <taxon>Arundinoideae</taxon>
        <taxon>Arundineae</taxon>
        <taxon>Arundo</taxon>
    </lineage>
</organism>
<accession>A0A0A9AFK0</accession>
<proteinExistence type="predicted"/>
<dbReference type="AlphaFoldDB" id="A0A0A9AFK0"/>
<name>A0A0A9AFK0_ARUDO</name>
<reference evidence="1" key="1">
    <citation type="submission" date="2014-09" db="EMBL/GenBank/DDBJ databases">
        <authorList>
            <person name="Magalhaes I.L.F."/>
            <person name="Oliveira U."/>
            <person name="Santos F.R."/>
            <person name="Vidigal T.H.D.A."/>
            <person name="Brescovit A.D."/>
            <person name="Santos A.J."/>
        </authorList>
    </citation>
    <scope>NUCLEOTIDE SEQUENCE</scope>
    <source>
        <tissue evidence="1">Shoot tissue taken approximately 20 cm above the soil surface</tissue>
    </source>
</reference>
<reference evidence="1" key="2">
    <citation type="journal article" date="2015" name="Data Brief">
        <title>Shoot transcriptome of the giant reed, Arundo donax.</title>
        <authorList>
            <person name="Barrero R.A."/>
            <person name="Guerrero F.D."/>
            <person name="Moolhuijzen P."/>
            <person name="Goolsby J.A."/>
            <person name="Tidwell J."/>
            <person name="Bellgard S.E."/>
            <person name="Bellgard M.I."/>
        </authorList>
    </citation>
    <scope>NUCLEOTIDE SEQUENCE</scope>
    <source>
        <tissue evidence="1">Shoot tissue taken approximately 20 cm above the soil surface</tissue>
    </source>
</reference>
<sequence length="21" mass="2204">MCTPFSRASISGSCITSKTIL</sequence>